<keyword evidence="3" id="KW-0479">Metal-binding</keyword>
<protein>
    <submittedName>
        <fullName evidence="8">Putative DNA repair protein RadC</fullName>
    </submittedName>
</protein>
<evidence type="ECO:0000256" key="1">
    <source>
        <dbReference type="ARBA" id="ARBA00010243"/>
    </source>
</evidence>
<comment type="similarity">
    <text evidence="1">Belongs to the UPF0758 family.</text>
</comment>
<dbReference type="OrthoDB" id="9804482at2"/>
<evidence type="ECO:0000256" key="5">
    <source>
        <dbReference type="ARBA" id="ARBA00022833"/>
    </source>
</evidence>
<keyword evidence="5" id="KW-0862">Zinc</keyword>
<evidence type="ECO:0000259" key="7">
    <source>
        <dbReference type="PROSITE" id="PS50249"/>
    </source>
</evidence>
<dbReference type="InterPro" id="IPR025657">
    <property type="entry name" value="RadC_JAB"/>
</dbReference>
<dbReference type="GO" id="GO:0006508">
    <property type="term" value="P:proteolysis"/>
    <property type="evidence" value="ECO:0007669"/>
    <property type="project" value="UniProtKB-KW"/>
</dbReference>
<sequence length="176" mass="20366">MKTLTKYQVYLKKEENYNIPDKPLNQPQQVVDLMEDIFNLSQATQEIAVMIAVDCHMKPIGVFELSRGTLNQGIMHARDIFQRAIMVNAYAIFLAHNHPSGDSTPSDMDDILYLQLKEDGIRMGIPIKDSYVIVDENNYTSIPEHMEEERKREMKEKGIKEKPIIKRVDENGITWI</sequence>
<evidence type="ECO:0000256" key="2">
    <source>
        <dbReference type="ARBA" id="ARBA00022670"/>
    </source>
</evidence>
<dbReference type="InterPro" id="IPR020891">
    <property type="entry name" value="UPF0758_CS"/>
</dbReference>
<organism evidence="8 9">
    <name type="scientific">Dialister micraerophilus UPII 345-E</name>
    <dbReference type="NCBI Taxonomy" id="910314"/>
    <lineage>
        <taxon>Bacteria</taxon>
        <taxon>Bacillati</taxon>
        <taxon>Bacillota</taxon>
        <taxon>Negativicutes</taxon>
        <taxon>Veillonellales</taxon>
        <taxon>Veillonellaceae</taxon>
        <taxon>Dialister</taxon>
    </lineage>
</organism>
<proteinExistence type="inferred from homology"/>
<dbReference type="InterPro" id="IPR001405">
    <property type="entry name" value="UPF0758"/>
</dbReference>
<dbReference type="eggNOG" id="COG2003">
    <property type="taxonomic scope" value="Bacteria"/>
</dbReference>
<dbReference type="RefSeq" id="WP_007554329.1">
    <property type="nucleotide sequence ID" value="NZ_AENT01000012.1"/>
</dbReference>
<evidence type="ECO:0000256" key="6">
    <source>
        <dbReference type="ARBA" id="ARBA00023049"/>
    </source>
</evidence>
<keyword evidence="4" id="KW-0378">Hydrolase</keyword>
<gene>
    <name evidence="8" type="ORF">HMPREF9220_1143</name>
</gene>
<evidence type="ECO:0000256" key="3">
    <source>
        <dbReference type="ARBA" id="ARBA00022723"/>
    </source>
</evidence>
<dbReference type="PANTHER" id="PTHR30471:SF3">
    <property type="entry name" value="UPF0758 PROTEIN YEES-RELATED"/>
    <property type="match status" value="1"/>
</dbReference>
<dbReference type="GO" id="GO:0046872">
    <property type="term" value="F:metal ion binding"/>
    <property type="evidence" value="ECO:0007669"/>
    <property type="project" value="UniProtKB-KW"/>
</dbReference>
<evidence type="ECO:0000256" key="4">
    <source>
        <dbReference type="ARBA" id="ARBA00022801"/>
    </source>
</evidence>
<dbReference type="Pfam" id="PF04002">
    <property type="entry name" value="RadC"/>
    <property type="match status" value="1"/>
</dbReference>
<reference evidence="8 9" key="1">
    <citation type="submission" date="2010-11" db="EMBL/GenBank/DDBJ databases">
        <authorList>
            <person name="Durkin A.S."/>
            <person name="Madupu R."/>
            <person name="Torralba M."/>
            <person name="Gillis M."/>
            <person name="Methe B."/>
            <person name="Sutton G."/>
            <person name="Nelson K.E."/>
        </authorList>
    </citation>
    <scope>NUCLEOTIDE SEQUENCE [LARGE SCALE GENOMIC DNA]</scope>
    <source>
        <strain evidence="8 9">UPII 345-E</strain>
    </source>
</reference>
<dbReference type="PROSITE" id="PS50249">
    <property type="entry name" value="MPN"/>
    <property type="match status" value="1"/>
</dbReference>
<dbReference type="InterPro" id="IPR037518">
    <property type="entry name" value="MPN"/>
</dbReference>
<dbReference type="EMBL" id="AENT01000012">
    <property type="protein sequence ID" value="EFR42929.1"/>
    <property type="molecule type" value="Genomic_DNA"/>
</dbReference>
<dbReference type="GO" id="GO:0008237">
    <property type="term" value="F:metallopeptidase activity"/>
    <property type="evidence" value="ECO:0007669"/>
    <property type="project" value="UniProtKB-KW"/>
</dbReference>
<comment type="caution">
    <text evidence="8">The sequence shown here is derived from an EMBL/GenBank/DDBJ whole genome shotgun (WGS) entry which is preliminary data.</text>
</comment>
<name>E4L8F9_9FIRM</name>
<evidence type="ECO:0000313" key="8">
    <source>
        <dbReference type="EMBL" id="EFR42929.1"/>
    </source>
</evidence>
<accession>E4L8F9</accession>
<dbReference type="Proteomes" id="UP000004594">
    <property type="component" value="Unassembled WGS sequence"/>
</dbReference>
<keyword evidence="6" id="KW-0482">Metalloprotease</keyword>
<dbReference type="PROSITE" id="PS01302">
    <property type="entry name" value="UPF0758"/>
    <property type="match status" value="1"/>
</dbReference>
<dbReference type="AlphaFoldDB" id="E4L8F9"/>
<evidence type="ECO:0000313" key="9">
    <source>
        <dbReference type="Proteomes" id="UP000004594"/>
    </source>
</evidence>
<keyword evidence="2" id="KW-0645">Protease</keyword>
<dbReference type="PANTHER" id="PTHR30471">
    <property type="entry name" value="DNA REPAIR PROTEIN RADC"/>
    <property type="match status" value="1"/>
</dbReference>
<dbReference type="Gene3D" id="3.40.140.10">
    <property type="entry name" value="Cytidine Deaminase, domain 2"/>
    <property type="match status" value="1"/>
</dbReference>
<feature type="domain" description="MPN" evidence="7">
    <location>
        <begin position="23"/>
        <end position="148"/>
    </location>
</feature>